<dbReference type="InterPro" id="IPR027417">
    <property type="entry name" value="P-loop_NTPase"/>
</dbReference>
<comment type="caution">
    <text evidence="1">The sequence shown here is derived from an EMBL/GenBank/DDBJ whole genome shotgun (WGS) entry which is preliminary data.</text>
</comment>
<evidence type="ECO:0008006" key="3">
    <source>
        <dbReference type="Google" id="ProtNLM"/>
    </source>
</evidence>
<accession>A0ABQ4JHT7</accession>
<sequence>MRIAGDKYQWLHAWEACVAALTDRADGSENPVTAVGVEVAGAGNLDDVVRRRREPPHSYSQIKYAVDARTSVGTDYLLEPSSSGGPSVLGKIAEAWRRLTADGAPVELALITNRSLDSSDPLVSRCDARTMLLMPGASEGGPKSAQGMARRRWAEATGLAEAELLELLKVLRFDAGYPVPRLHAALAAQMRAIGLPAEDKDIEAGANWIACQVQAGYTELDLTAIDQAVADLWPQSRLTLRNDGRASRSPLRLDLPELDSVDSLLAFANTAITRVGRDRELLELRSFLESESAFSWWLWTGPAGAGKSRLALELCRAVSANWHAGFLREDQESALENIRPTRPTLVVVDYAAERSEWLSDALFRLSRRALSAPVRVLILERRADGPWWSRVQRTHRMEESFQIQSCNYALQRELGGLSRPEIRNLVKVVAERAGATLSSTNVEDIADHLEKIDPARRPLFVLVATMDWLDEKDVSTDRDAALRRLIARAEGQTAQTAANSVNALHVRNVRTLATALGGITANAYAQLMHTLHPPVGLLPEVYSNFHPVSLDDLLNGLRPDILGELYVLDRLATTGVEQFASGALLRLAWRADEEAYRAFVERAAGDHKDHPQLIDLLDAGDWTASPVSCARMAVNIIPLLQRSEHPTLDWIFSRLDSARQSNPVQALEEISATARFRLANLVLNEGSTDRANMLYTDALAACKPGWEVRFNILNNRGITWLKLDDRRSAMADFAAVIETASATAEVRACALNNRADVFDAEGDIDSAIADRTAVLDLAETTYNRRFIALVRRARAWWKQGNQGRAYEDIISILAMDDIATEQKMAARLQRAEWLAEAGADSDAIIDLKIIIASRRNFDGVEARSRQLVTHLQTGDPLTDR</sequence>
<name>A0ABQ4JHT7_9ACTN</name>
<dbReference type="InterPro" id="IPR019734">
    <property type="entry name" value="TPR_rpt"/>
</dbReference>
<organism evidence="1 2">
    <name type="scientific">Micromonospora qiuiae</name>
    <dbReference type="NCBI Taxonomy" id="502268"/>
    <lineage>
        <taxon>Bacteria</taxon>
        <taxon>Bacillati</taxon>
        <taxon>Actinomycetota</taxon>
        <taxon>Actinomycetes</taxon>
        <taxon>Micromonosporales</taxon>
        <taxon>Micromonosporaceae</taxon>
        <taxon>Micromonospora</taxon>
    </lineage>
</organism>
<keyword evidence="2" id="KW-1185">Reference proteome</keyword>
<proteinExistence type="predicted"/>
<dbReference type="Proteomes" id="UP000653076">
    <property type="component" value="Unassembled WGS sequence"/>
</dbReference>
<dbReference type="InterPro" id="IPR011990">
    <property type="entry name" value="TPR-like_helical_dom_sf"/>
</dbReference>
<dbReference type="SUPFAM" id="SSF48452">
    <property type="entry name" value="TPR-like"/>
    <property type="match status" value="1"/>
</dbReference>
<reference evidence="1 2" key="1">
    <citation type="submission" date="2021-01" db="EMBL/GenBank/DDBJ databases">
        <title>Whole genome shotgun sequence of Verrucosispora qiuiae NBRC 106684.</title>
        <authorList>
            <person name="Komaki H."/>
            <person name="Tamura T."/>
        </authorList>
    </citation>
    <scope>NUCLEOTIDE SEQUENCE [LARGE SCALE GENOMIC DNA]</scope>
    <source>
        <strain evidence="1 2">NBRC 106684</strain>
    </source>
</reference>
<dbReference type="Gene3D" id="1.25.40.10">
    <property type="entry name" value="Tetratricopeptide repeat domain"/>
    <property type="match status" value="1"/>
</dbReference>
<gene>
    <name evidence="1" type="ORF">Vqi01_42280</name>
</gene>
<evidence type="ECO:0000313" key="2">
    <source>
        <dbReference type="Proteomes" id="UP000653076"/>
    </source>
</evidence>
<dbReference type="EMBL" id="BOPC01000061">
    <property type="protein sequence ID" value="GIJ29066.1"/>
    <property type="molecule type" value="Genomic_DNA"/>
</dbReference>
<protein>
    <recommendedName>
        <fullName evidence="3">ATP-binding protein</fullName>
    </recommendedName>
</protein>
<evidence type="ECO:0000313" key="1">
    <source>
        <dbReference type="EMBL" id="GIJ29066.1"/>
    </source>
</evidence>
<dbReference type="SUPFAM" id="SSF52540">
    <property type="entry name" value="P-loop containing nucleoside triphosphate hydrolases"/>
    <property type="match status" value="1"/>
</dbReference>
<dbReference type="SMART" id="SM00028">
    <property type="entry name" value="TPR"/>
    <property type="match status" value="3"/>
</dbReference>